<feature type="domain" description="Alpha-D-phosphohexomutase alpha/beta/alpha" evidence="8">
    <location>
        <begin position="49"/>
        <end position="187"/>
    </location>
</feature>
<comment type="caution">
    <text evidence="11">The sequence shown here is derived from an EMBL/GenBank/DDBJ whole genome shotgun (WGS) entry which is preliminary data.</text>
</comment>
<dbReference type="GO" id="GO:0006166">
    <property type="term" value="P:purine ribonucleoside salvage"/>
    <property type="evidence" value="ECO:0007669"/>
    <property type="project" value="TreeGrafter"/>
</dbReference>
<dbReference type="InterPro" id="IPR005844">
    <property type="entry name" value="A-D-PHexomutase_a/b/a-I"/>
</dbReference>
<dbReference type="AlphaFoldDB" id="A0A316TP70"/>
<dbReference type="EMBL" id="QGGB01000007">
    <property type="protein sequence ID" value="PWN06407.1"/>
    <property type="molecule type" value="Genomic_DNA"/>
</dbReference>
<protein>
    <submittedName>
        <fullName evidence="11">Phosphoglucomutase</fullName>
    </submittedName>
</protein>
<reference evidence="11 12" key="1">
    <citation type="submission" date="2018-05" db="EMBL/GenBank/DDBJ databases">
        <title>Rhodohalobacter halophilus gen. nov., sp. nov., a moderately halophilic member of the family Balneolaceae.</title>
        <authorList>
            <person name="Liu Z.-W."/>
        </authorList>
    </citation>
    <scope>NUCLEOTIDE SEQUENCE [LARGE SCALE GENOMIC DNA]</scope>
    <source>
        <strain evidence="11 12">8A47</strain>
    </source>
</reference>
<evidence type="ECO:0000256" key="7">
    <source>
        <dbReference type="RuleBase" id="RU004326"/>
    </source>
</evidence>
<evidence type="ECO:0000256" key="2">
    <source>
        <dbReference type="ARBA" id="ARBA00010231"/>
    </source>
</evidence>
<keyword evidence="3" id="KW-0597">Phosphoprotein</keyword>
<gene>
    <name evidence="11" type="ORF">DDZ15_10675</name>
</gene>
<dbReference type="InterPro" id="IPR005846">
    <property type="entry name" value="A-D-PHexomutase_a/b/a-III"/>
</dbReference>
<dbReference type="Pfam" id="PF02878">
    <property type="entry name" value="PGM_PMM_I"/>
    <property type="match status" value="1"/>
</dbReference>
<comment type="similarity">
    <text evidence="2 7">Belongs to the phosphohexose mutase family.</text>
</comment>
<dbReference type="PANTHER" id="PTHR45745:SF1">
    <property type="entry name" value="PHOSPHOGLUCOMUTASE 2B-RELATED"/>
    <property type="match status" value="1"/>
</dbReference>
<dbReference type="RefSeq" id="WP_109647200.1">
    <property type="nucleotide sequence ID" value="NZ_QGGB01000007.1"/>
</dbReference>
<evidence type="ECO:0000256" key="3">
    <source>
        <dbReference type="ARBA" id="ARBA00022553"/>
    </source>
</evidence>
<evidence type="ECO:0000256" key="6">
    <source>
        <dbReference type="ARBA" id="ARBA00023235"/>
    </source>
</evidence>
<feature type="domain" description="Alpha-D-phosphohexomutase alpha/beta/alpha" evidence="10">
    <location>
        <begin position="325"/>
        <end position="447"/>
    </location>
</feature>
<dbReference type="InterPro" id="IPR016055">
    <property type="entry name" value="A-D-PHexomutase_a/b/a-I/II/III"/>
</dbReference>
<dbReference type="PROSITE" id="PS00710">
    <property type="entry name" value="PGM_PMM"/>
    <property type="match status" value="1"/>
</dbReference>
<evidence type="ECO:0000256" key="1">
    <source>
        <dbReference type="ARBA" id="ARBA00001946"/>
    </source>
</evidence>
<dbReference type="PANTHER" id="PTHR45745">
    <property type="entry name" value="PHOSPHOMANNOMUTASE 45A"/>
    <property type="match status" value="1"/>
</dbReference>
<keyword evidence="4 7" id="KW-0479">Metal-binding</keyword>
<dbReference type="CDD" id="cd05799">
    <property type="entry name" value="PGM2"/>
    <property type="match status" value="1"/>
</dbReference>
<dbReference type="InterPro" id="IPR005841">
    <property type="entry name" value="Alpha-D-phosphohexomutase_SF"/>
</dbReference>
<dbReference type="Gene3D" id="3.40.120.10">
    <property type="entry name" value="Alpha-D-Glucose-1,6-Bisphosphate, subunit A, domain 3"/>
    <property type="match status" value="3"/>
</dbReference>
<comment type="cofactor">
    <cofactor evidence="1">
        <name>Mg(2+)</name>
        <dbReference type="ChEBI" id="CHEBI:18420"/>
    </cofactor>
</comment>
<dbReference type="Gene3D" id="3.30.310.50">
    <property type="entry name" value="Alpha-D-phosphohexomutase, C-terminal domain"/>
    <property type="match status" value="1"/>
</dbReference>
<evidence type="ECO:0000259" key="8">
    <source>
        <dbReference type="Pfam" id="PF02878"/>
    </source>
</evidence>
<evidence type="ECO:0000256" key="5">
    <source>
        <dbReference type="ARBA" id="ARBA00022842"/>
    </source>
</evidence>
<dbReference type="GO" id="GO:0000287">
    <property type="term" value="F:magnesium ion binding"/>
    <property type="evidence" value="ECO:0007669"/>
    <property type="project" value="InterPro"/>
</dbReference>
<evidence type="ECO:0000256" key="4">
    <source>
        <dbReference type="ARBA" id="ARBA00022723"/>
    </source>
</evidence>
<dbReference type="SUPFAM" id="SSF55957">
    <property type="entry name" value="Phosphoglucomutase, C-terminal domain"/>
    <property type="match status" value="1"/>
</dbReference>
<accession>A0A316TP70</accession>
<evidence type="ECO:0000259" key="9">
    <source>
        <dbReference type="Pfam" id="PF02879"/>
    </source>
</evidence>
<dbReference type="OrthoDB" id="9806956at2"/>
<sequence>MKELDQNVQNRVNAWLEGNYDEEAQADIRKMLDEEKYDELTDAFYKDLEFGTGGLRGIMGVGTNRVNRYTLGMATQGLSNYLKKVYPDDEISVAIAHDSRNNATIFARVVADVFSANGIKVFYFESLRPTPELSFAIRELGCKSGVMLTASHNPKEYSGYKAYWDDGCQVLPPHDKNIIREVQAIESVDQVNFEGDEDLIELIGPDMDEKFIDTVVSTSVNRDVIKKQHDLNIVFSPIHGTAVDIVPRALRKLGFDNVNLVEEQCTIDGDFPTVVYPNPEEEEALSMALEQARESDADLVMATDPDADRVGIAVKNEKGEFELLNGNQTAVLLFHYLLTAWEEAGKFRGNEYIVKTIVTTYLIDKIAASMNVTCYNVLTGFKYIGDLMTKKLGEEVFIAGGEESYGYLVGDHVRDKDAVVSCTMIAEMAAHYKEQGRSLYEALIDVYTEYGFYKEELISLTKKGKKGAEEIKAIMEKLRYQPPSEIAGFKVKAIRDYLMQTEKHVESGRVNSIDFPASNVLQFITLDDYIISARPSGTEPKIKFYISVNGRLDSREEYRQKEKELDQLIGKIRKGLDF</sequence>
<feature type="domain" description="Alpha-D-phosphohexomutase alpha/beta/alpha" evidence="9">
    <location>
        <begin position="210"/>
        <end position="316"/>
    </location>
</feature>
<dbReference type="InterPro" id="IPR005845">
    <property type="entry name" value="A-D-PHexomutase_a/b/a-II"/>
</dbReference>
<keyword evidence="5 7" id="KW-0460">Magnesium</keyword>
<dbReference type="Proteomes" id="UP000245533">
    <property type="component" value="Unassembled WGS sequence"/>
</dbReference>
<dbReference type="InterPro" id="IPR016066">
    <property type="entry name" value="A-D-PHexomutase_CS"/>
</dbReference>
<dbReference type="Pfam" id="PF02880">
    <property type="entry name" value="PGM_PMM_III"/>
    <property type="match status" value="1"/>
</dbReference>
<dbReference type="InterPro" id="IPR036900">
    <property type="entry name" value="A-D-PHexomutase_C_sf"/>
</dbReference>
<evidence type="ECO:0000259" key="10">
    <source>
        <dbReference type="Pfam" id="PF02880"/>
    </source>
</evidence>
<dbReference type="SUPFAM" id="SSF53738">
    <property type="entry name" value="Phosphoglucomutase, first 3 domains"/>
    <property type="match status" value="3"/>
</dbReference>
<dbReference type="GO" id="GO:0005975">
    <property type="term" value="P:carbohydrate metabolic process"/>
    <property type="evidence" value="ECO:0007669"/>
    <property type="project" value="InterPro"/>
</dbReference>
<dbReference type="PRINTS" id="PR00509">
    <property type="entry name" value="PGMPMM"/>
</dbReference>
<dbReference type="Pfam" id="PF02879">
    <property type="entry name" value="PGM_PMM_II"/>
    <property type="match status" value="1"/>
</dbReference>
<keyword evidence="6" id="KW-0413">Isomerase</keyword>
<proteinExistence type="inferred from homology"/>
<evidence type="ECO:0000313" key="11">
    <source>
        <dbReference type="EMBL" id="PWN06407.1"/>
    </source>
</evidence>
<evidence type="ECO:0000313" key="12">
    <source>
        <dbReference type="Proteomes" id="UP000245533"/>
    </source>
</evidence>
<keyword evidence="12" id="KW-1185">Reference proteome</keyword>
<dbReference type="GO" id="GO:0008973">
    <property type="term" value="F:phosphopentomutase activity"/>
    <property type="evidence" value="ECO:0007669"/>
    <property type="project" value="TreeGrafter"/>
</dbReference>
<name>A0A316TP70_9BACT</name>
<organism evidence="11 12">
    <name type="scientific">Rhodohalobacter mucosus</name>
    <dbReference type="NCBI Taxonomy" id="2079485"/>
    <lineage>
        <taxon>Bacteria</taxon>
        <taxon>Pseudomonadati</taxon>
        <taxon>Balneolota</taxon>
        <taxon>Balneolia</taxon>
        <taxon>Balneolales</taxon>
        <taxon>Balneolaceae</taxon>
        <taxon>Rhodohalobacter</taxon>
    </lineage>
</organism>